<keyword evidence="3" id="KW-1185">Reference proteome</keyword>
<dbReference type="InterPro" id="IPR003741">
    <property type="entry name" value="LUD_dom"/>
</dbReference>
<dbReference type="EMBL" id="CAXJIO010000016">
    <property type="protein sequence ID" value="CAL2104389.1"/>
    <property type="molecule type" value="Genomic_DNA"/>
</dbReference>
<dbReference type="InterPro" id="IPR024185">
    <property type="entry name" value="FTHF_cligase-like_sf"/>
</dbReference>
<dbReference type="Gene3D" id="3.40.50.10420">
    <property type="entry name" value="NagB/RpiA/CoA transferase-like"/>
    <property type="match status" value="1"/>
</dbReference>
<evidence type="ECO:0000259" key="1">
    <source>
        <dbReference type="Pfam" id="PF02589"/>
    </source>
</evidence>
<accession>A0ABM9PFN2</accession>
<feature type="domain" description="LUD" evidence="1">
    <location>
        <begin position="40"/>
        <end position="167"/>
    </location>
</feature>
<dbReference type="Pfam" id="PF02589">
    <property type="entry name" value="LUD_dom"/>
    <property type="match status" value="1"/>
</dbReference>
<evidence type="ECO:0000313" key="3">
    <source>
        <dbReference type="Proteomes" id="UP001497527"/>
    </source>
</evidence>
<name>A0ABM9PFN2_9FLAO</name>
<evidence type="ECO:0000313" key="2">
    <source>
        <dbReference type="EMBL" id="CAL2104389.1"/>
    </source>
</evidence>
<gene>
    <name evidence="2" type="ORF">T190423A01A_70082</name>
</gene>
<comment type="caution">
    <text evidence="2">The sequence shown here is derived from an EMBL/GenBank/DDBJ whole genome shotgun (WGS) entry which is preliminary data.</text>
</comment>
<organism evidence="2 3">
    <name type="scientific">Tenacibaculum polynesiense</name>
    <dbReference type="NCBI Taxonomy" id="3137857"/>
    <lineage>
        <taxon>Bacteria</taxon>
        <taxon>Pseudomonadati</taxon>
        <taxon>Bacteroidota</taxon>
        <taxon>Flavobacteriia</taxon>
        <taxon>Flavobacteriales</taxon>
        <taxon>Flavobacteriaceae</taxon>
        <taxon>Tenacibaculum</taxon>
    </lineage>
</organism>
<dbReference type="SUPFAM" id="SSF100950">
    <property type="entry name" value="NagB/RpiA/CoA transferase-like"/>
    <property type="match status" value="1"/>
</dbReference>
<proteinExistence type="predicted"/>
<dbReference type="RefSeq" id="WP_348718716.1">
    <property type="nucleotide sequence ID" value="NZ_CAXJIO010000016.1"/>
</dbReference>
<dbReference type="InterPro" id="IPR037171">
    <property type="entry name" value="NagB/RpiA_transferase-like"/>
</dbReference>
<protein>
    <submittedName>
        <fullName evidence="2">LUD_dom domain-containing protein</fullName>
    </submittedName>
</protein>
<sequence>MNFFKKLFKSYQDSSRDKEIKEQHVKLALDDSFVHHFINKGGKFLYCTSFNEVIANFKHILQENNWKKISCSDVDLLKIAKQVDVNTFEKNDTKIPYFTTCEHLIANKGDILFSSNQLGSNKLSSLTDHFIVYATTSQLVKNTGEGLTGIKTNYKGNIPTNISSITNYVKENVEEDNFLNYGNSNSKNLYLLLFEDL</sequence>
<reference evidence="2 3" key="1">
    <citation type="submission" date="2024-05" db="EMBL/GenBank/DDBJ databases">
        <authorList>
            <person name="Duchaud E."/>
        </authorList>
    </citation>
    <scope>NUCLEOTIDE SEQUENCE [LARGE SCALE GENOMIC DNA]</scope>
    <source>
        <strain evidence="2">Ena-SAMPLE-TAB-13-05-2024-13:56:06:370-140308</strain>
    </source>
</reference>
<dbReference type="Proteomes" id="UP001497527">
    <property type="component" value="Unassembled WGS sequence"/>
</dbReference>